<dbReference type="PROSITE" id="PS00989">
    <property type="entry name" value="CLAT_ADAPTOR_S"/>
    <property type="match status" value="1"/>
</dbReference>
<reference evidence="7" key="1">
    <citation type="submission" date="2021-05" db="EMBL/GenBank/DDBJ databases">
        <authorList>
            <person name="Alioto T."/>
            <person name="Alioto T."/>
            <person name="Gomez Garrido J."/>
        </authorList>
    </citation>
    <scope>NUCLEOTIDE SEQUENCE</scope>
</reference>
<dbReference type="AlphaFoldDB" id="A0A8D9E2Y0"/>
<evidence type="ECO:0000256" key="2">
    <source>
        <dbReference type="ARBA" id="ARBA00006972"/>
    </source>
</evidence>
<evidence type="ECO:0000256" key="4">
    <source>
        <dbReference type="ARBA" id="ARBA00022927"/>
    </source>
</evidence>
<accession>A0A8D9E2Y0</accession>
<keyword evidence="4" id="KW-0653">Protein transport</keyword>
<dbReference type="EMBL" id="HBUF01403120">
    <property type="protein sequence ID" value="CAG6737384.1"/>
    <property type="molecule type" value="Transcribed_RNA"/>
</dbReference>
<keyword evidence="3" id="KW-0813">Transport</keyword>
<keyword evidence="6" id="KW-0812">Transmembrane</keyword>
<comment type="subcellular location">
    <subcellularLocation>
        <location evidence="1">Endomembrane system</location>
    </subcellularLocation>
</comment>
<evidence type="ECO:0000256" key="1">
    <source>
        <dbReference type="ARBA" id="ARBA00004308"/>
    </source>
</evidence>
<evidence type="ECO:0000313" key="7">
    <source>
        <dbReference type="EMBL" id="CAG6737384.1"/>
    </source>
</evidence>
<protein>
    <submittedName>
        <fullName evidence="7">Uncharacterized protein</fullName>
    </submittedName>
</protein>
<dbReference type="GO" id="GO:0030117">
    <property type="term" value="C:membrane coat"/>
    <property type="evidence" value="ECO:0007669"/>
    <property type="project" value="InterPro"/>
</dbReference>
<evidence type="ECO:0000256" key="6">
    <source>
        <dbReference type="SAM" id="Phobius"/>
    </source>
</evidence>
<dbReference type="InterPro" id="IPR000804">
    <property type="entry name" value="Clathrin_sm-chain_CS"/>
</dbReference>
<evidence type="ECO:0000256" key="3">
    <source>
        <dbReference type="ARBA" id="ARBA00022448"/>
    </source>
</evidence>
<comment type="similarity">
    <text evidence="2">Belongs to the adaptor complexes small subunit family.</text>
</comment>
<name>A0A8D9E2Y0_9HEMI</name>
<feature type="transmembrane region" description="Helical" evidence="6">
    <location>
        <begin position="70"/>
        <end position="87"/>
    </location>
</feature>
<organism evidence="7">
    <name type="scientific">Cacopsylla melanoneura</name>
    <dbReference type="NCBI Taxonomy" id="428564"/>
    <lineage>
        <taxon>Eukaryota</taxon>
        <taxon>Metazoa</taxon>
        <taxon>Ecdysozoa</taxon>
        <taxon>Arthropoda</taxon>
        <taxon>Hexapoda</taxon>
        <taxon>Insecta</taxon>
        <taxon>Pterygota</taxon>
        <taxon>Neoptera</taxon>
        <taxon>Paraneoptera</taxon>
        <taxon>Hemiptera</taxon>
        <taxon>Sternorrhyncha</taxon>
        <taxon>Psylloidea</taxon>
        <taxon>Psyllidae</taxon>
        <taxon>Psyllinae</taxon>
        <taxon>Cacopsylla</taxon>
    </lineage>
</organism>
<proteinExistence type="inferred from homology"/>
<dbReference type="GO" id="GO:0006886">
    <property type="term" value="P:intracellular protein transport"/>
    <property type="evidence" value="ECO:0007669"/>
    <property type="project" value="InterPro"/>
</dbReference>
<keyword evidence="6" id="KW-1133">Transmembrane helix</keyword>
<evidence type="ECO:0000256" key="5">
    <source>
        <dbReference type="ARBA" id="ARBA00023136"/>
    </source>
</evidence>
<sequence>MYLRNKTTSFKLNFLSQWCYFRISLRFSLYLDVIYKQQLKLYFKAPKPFQNLYEPVVGVNSSPFSKKPSFSDFSTLSHVFLLLLFYFPPNYYFTTVFCCCKNFRLVPTLNFYLHD</sequence>
<dbReference type="GO" id="GO:0012505">
    <property type="term" value="C:endomembrane system"/>
    <property type="evidence" value="ECO:0007669"/>
    <property type="project" value="UniProtKB-SubCell"/>
</dbReference>
<keyword evidence="5 6" id="KW-0472">Membrane</keyword>
<dbReference type="GO" id="GO:0016192">
    <property type="term" value="P:vesicle-mediated transport"/>
    <property type="evidence" value="ECO:0007669"/>
    <property type="project" value="InterPro"/>
</dbReference>